<comment type="caution">
    <text evidence="10">The sequence shown here is derived from an EMBL/GenBank/DDBJ whole genome shotgun (WGS) entry which is preliminary data.</text>
</comment>
<feature type="transmembrane region" description="Helical" evidence="7">
    <location>
        <begin position="169"/>
        <end position="188"/>
    </location>
</feature>
<dbReference type="Pfam" id="PF00528">
    <property type="entry name" value="BPD_transp_1"/>
    <property type="match status" value="1"/>
</dbReference>
<evidence type="ECO:0000256" key="6">
    <source>
        <dbReference type="ARBA" id="ARBA00023136"/>
    </source>
</evidence>
<feature type="transmembrane region" description="Helical" evidence="7">
    <location>
        <begin position="221"/>
        <end position="243"/>
    </location>
</feature>
<keyword evidence="2 7" id="KW-0813">Transport</keyword>
<evidence type="ECO:0000259" key="9">
    <source>
        <dbReference type="PROSITE" id="PS50928"/>
    </source>
</evidence>
<dbReference type="Proteomes" id="UP000475214">
    <property type="component" value="Unassembled WGS sequence"/>
</dbReference>
<dbReference type="GO" id="GO:0055085">
    <property type="term" value="P:transmembrane transport"/>
    <property type="evidence" value="ECO:0007669"/>
    <property type="project" value="InterPro"/>
</dbReference>
<gene>
    <name evidence="10" type="ORF">G1H10_01975</name>
</gene>
<evidence type="ECO:0000313" key="10">
    <source>
        <dbReference type="EMBL" id="NED98932.1"/>
    </source>
</evidence>
<dbReference type="PANTHER" id="PTHR43744:SF12">
    <property type="entry name" value="ABC TRANSPORTER PERMEASE PROTEIN MG189-RELATED"/>
    <property type="match status" value="1"/>
</dbReference>
<feature type="transmembrane region" description="Helical" evidence="7">
    <location>
        <begin position="268"/>
        <end position="289"/>
    </location>
</feature>
<accession>A0A6L9S1J6</accession>
<dbReference type="PROSITE" id="PS50928">
    <property type="entry name" value="ABC_TM1"/>
    <property type="match status" value="1"/>
</dbReference>
<feature type="transmembrane region" description="Helical" evidence="7">
    <location>
        <begin position="96"/>
        <end position="122"/>
    </location>
</feature>
<dbReference type="AlphaFoldDB" id="A0A6L9S1J6"/>
<dbReference type="GO" id="GO:0005886">
    <property type="term" value="C:plasma membrane"/>
    <property type="evidence" value="ECO:0007669"/>
    <property type="project" value="UniProtKB-SubCell"/>
</dbReference>
<evidence type="ECO:0000256" key="3">
    <source>
        <dbReference type="ARBA" id="ARBA00022475"/>
    </source>
</evidence>
<feature type="transmembrane region" description="Helical" evidence="7">
    <location>
        <begin position="134"/>
        <end position="157"/>
    </location>
</feature>
<evidence type="ECO:0000256" key="4">
    <source>
        <dbReference type="ARBA" id="ARBA00022692"/>
    </source>
</evidence>
<dbReference type="SUPFAM" id="SSF161098">
    <property type="entry name" value="MetI-like"/>
    <property type="match status" value="1"/>
</dbReference>
<dbReference type="EMBL" id="JAAGOA010000001">
    <property type="protein sequence ID" value="NED98932.1"/>
    <property type="molecule type" value="Genomic_DNA"/>
</dbReference>
<keyword evidence="3" id="KW-1003">Cell membrane</keyword>
<keyword evidence="6 7" id="KW-0472">Membrane</keyword>
<dbReference type="InterPro" id="IPR000515">
    <property type="entry name" value="MetI-like"/>
</dbReference>
<proteinExistence type="inferred from homology"/>
<feature type="compositionally biased region" description="Polar residues" evidence="8">
    <location>
        <begin position="1"/>
        <end position="12"/>
    </location>
</feature>
<reference evidence="10 11" key="1">
    <citation type="submission" date="2020-02" db="EMBL/GenBank/DDBJ databases">
        <authorList>
            <person name="Li X.-J."/>
            <person name="Han X.-M."/>
        </authorList>
    </citation>
    <scope>NUCLEOTIDE SEQUENCE [LARGE SCALE GENOMIC DNA]</scope>
    <source>
        <strain evidence="10 11">CCTCC AB 2017055</strain>
    </source>
</reference>
<dbReference type="Gene3D" id="1.10.3720.10">
    <property type="entry name" value="MetI-like"/>
    <property type="match status" value="1"/>
</dbReference>
<dbReference type="RefSeq" id="WP_163731816.1">
    <property type="nucleotide sequence ID" value="NZ_JAAGOA010000001.1"/>
</dbReference>
<feature type="region of interest" description="Disordered" evidence="8">
    <location>
        <begin position="1"/>
        <end position="25"/>
    </location>
</feature>
<comment type="subcellular location">
    <subcellularLocation>
        <location evidence="1 7">Cell membrane</location>
        <topology evidence="1 7">Multi-pass membrane protein</topology>
    </subcellularLocation>
</comment>
<dbReference type="InterPro" id="IPR035906">
    <property type="entry name" value="MetI-like_sf"/>
</dbReference>
<evidence type="ECO:0000256" key="5">
    <source>
        <dbReference type="ARBA" id="ARBA00022989"/>
    </source>
</evidence>
<keyword evidence="5 7" id="KW-1133">Transmembrane helix</keyword>
<evidence type="ECO:0000256" key="8">
    <source>
        <dbReference type="SAM" id="MobiDB-lite"/>
    </source>
</evidence>
<dbReference type="PANTHER" id="PTHR43744">
    <property type="entry name" value="ABC TRANSPORTER PERMEASE PROTEIN MG189-RELATED-RELATED"/>
    <property type="match status" value="1"/>
</dbReference>
<comment type="similarity">
    <text evidence="7">Belongs to the binding-protein-dependent transport system permease family.</text>
</comment>
<protein>
    <submittedName>
        <fullName evidence="10">Carbohydrate ABC transporter permease</fullName>
    </submittedName>
</protein>
<evidence type="ECO:0000256" key="2">
    <source>
        <dbReference type="ARBA" id="ARBA00022448"/>
    </source>
</evidence>
<evidence type="ECO:0000313" key="11">
    <source>
        <dbReference type="Proteomes" id="UP000475214"/>
    </source>
</evidence>
<sequence>MTSTDLSTSQAPSGLATRPASRRQTRTRRLRRWRRLPGHLLVALLLVVVTYPLVWLLLGSFKTQTEFLEESVFSLPSQFNFDNYVEAWTTGNFSQYVLNSIIAVGPSLFLMMLLGTAAGFALEVLVWKGRAGVLLLFLAGIMVPMQMILLPLFTIYFQTGLTGTLWPLVITYTATGLPLTVFLMATYFRAVPREVFEASTLDGAGLVRAFFQIGLPMMRNAIFTVGLVQFFFFWNDLLIALTFTNSGELRTLQVGLLNFSGQFGTTQYGPLFAAICLNVFGMLVLYLVLNKQVQKGLTAGAVKG</sequence>
<keyword evidence="11" id="KW-1185">Reference proteome</keyword>
<evidence type="ECO:0000256" key="1">
    <source>
        <dbReference type="ARBA" id="ARBA00004651"/>
    </source>
</evidence>
<feature type="transmembrane region" description="Helical" evidence="7">
    <location>
        <begin position="36"/>
        <end position="58"/>
    </location>
</feature>
<dbReference type="CDD" id="cd06261">
    <property type="entry name" value="TM_PBP2"/>
    <property type="match status" value="1"/>
</dbReference>
<evidence type="ECO:0000256" key="7">
    <source>
        <dbReference type="RuleBase" id="RU363032"/>
    </source>
</evidence>
<feature type="domain" description="ABC transmembrane type-1" evidence="9">
    <location>
        <begin position="97"/>
        <end position="289"/>
    </location>
</feature>
<name>A0A6L9S1J6_9ACTN</name>
<keyword evidence="4 7" id="KW-0812">Transmembrane</keyword>
<organism evidence="10 11">
    <name type="scientific">Phytoactinopolyspora halotolerans</name>
    <dbReference type="NCBI Taxonomy" id="1981512"/>
    <lineage>
        <taxon>Bacteria</taxon>
        <taxon>Bacillati</taxon>
        <taxon>Actinomycetota</taxon>
        <taxon>Actinomycetes</taxon>
        <taxon>Jiangellales</taxon>
        <taxon>Jiangellaceae</taxon>
        <taxon>Phytoactinopolyspora</taxon>
    </lineage>
</organism>